<comment type="similarity">
    <text evidence="3 14">Belongs to the very long-chain fatty acids dehydratase HACD family.</text>
</comment>
<dbReference type="InterPro" id="IPR007482">
    <property type="entry name" value="Tyr_Pase-like_PTPLA"/>
</dbReference>
<dbReference type="GO" id="GO:0102158">
    <property type="term" value="F:very-long-chain (3R)-3-hydroxyacyl-CoA dehydratase activity"/>
    <property type="evidence" value="ECO:0007669"/>
    <property type="project" value="UniProtKB-EC"/>
</dbReference>
<dbReference type="EC" id="4.2.1.134" evidence="4 14"/>
<keyword evidence="8 14" id="KW-1133">Transmembrane helix</keyword>
<evidence type="ECO:0000256" key="12">
    <source>
        <dbReference type="ARBA" id="ARBA00023239"/>
    </source>
</evidence>
<reference evidence="15" key="1">
    <citation type="submission" date="2020-03" db="EMBL/GenBank/DDBJ databases">
        <title>Draft Genome Sequence of Cylindrodendrum hubeiense.</title>
        <authorList>
            <person name="Buettner E."/>
            <person name="Kellner H."/>
        </authorList>
    </citation>
    <scope>NUCLEOTIDE SEQUENCE</scope>
    <source>
        <strain evidence="15">IHI 201604</strain>
    </source>
</reference>
<evidence type="ECO:0000313" key="16">
    <source>
        <dbReference type="Proteomes" id="UP000722485"/>
    </source>
</evidence>
<evidence type="ECO:0000256" key="14">
    <source>
        <dbReference type="RuleBase" id="RU363109"/>
    </source>
</evidence>
<comment type="catalytic activity">
    <reaction evidence="13 14">
        <text>a very-long-chain (3R)-3-hydroxyacyl-CoA = a very-long-chain (2E)-enoyl-CoA + H2O</text>
        <dbReference type="Rhea" id="RHEA:45812"/>
        <dbReference type="ChEBI" id="CHEBI:15377"/>
        <dbReference type="ChEBI" id="CHEBI:83728"/>
        <dbReference type="ChEBI" id="CHEBI:85440"/>
        <dbReference type="EC" id="4.2.1.134"/>
    </reaction>
</comment>
<evidence type="ECO:0000256" key="10">
    <source>
        <dbReference type="ARBA" id="ARBA00023136"/>
    </source>
</evidence>
<evidence type="ECO:0000256" key="7">
    <source>
        <dbReference type="ARBA" id="ARBA00022832"/>
    </source>
</evidence>
<organism evidence="15 16">
    <name type="scientific">Cylindrodendrum hubeiense</name>
    <dbReference type="NCBI Taxonomy" id="595255"/>
    <lineage>
        <taxon>Eukaryota</taxon>
        <taxon>Fungi</taxon>
        <taxon>Dikarya</taxon>
        <taxon>Ascomycota</taxon>
        <taxon>Pezizomycotina</taxon>
        <taxon>Sordariomycetes</taxon>
        <taxon>Hypocreomycetidae</taxon>
        <taxon>Hypocreales</taxon>
        <taxon>Nectriaceae</taxon>
        <taxon>Cylindrodendrum</taxon>
    </lineage>
</organism>
<dbReference type="GO" id="GO:0030148">
    <property type="term" value="P:sphingolipid biosynthetic process"/>
    <property type="evidence" value="ECO:0007669"/>
    <property type="project" value="TreeGrafter"/>
</dbReference>
<feature type="transmembrane region" description="Helical" evidence="14">
    <location>
        <begin position="175"/>
        <end position="195"/>
    </location>
</feature>
<evidence type="ECO:0000256" key="1">
    <source>
        <dbReference type="ARBA" id="ARBA00004141"/>
    </source>
</evidence>
<feature type="transmembrane region" description="Helical" evidence="14">
    <location>
        <begin position="144"/>
        <end position="163"/>
    </location>
</feature>
<comment type="pathway">
    <text evidence="2 14">Lipid metabolism; fatty acid biosynthesis.</text>
</comment>
<accession>A0A9P5LKB0</accession>
<dbReference type="PANTHER" id="PTHR11035">
    <property type="entry name" value="VERY-LONG-CHAIN (3R)-3-HYDROXYACYL-COA DEHYDRATASE"/>
    <property type="match status" value="1"/>
</dbReference>
<keyword evidence="6 14" id="KW-0812">Transmembrane</keyword>
<keyword evidence="12 14" id="KW-0456">Lyase</keyword>
<dbReference type="GO" id="GO:0005789">
    <property type="term" value="C:endoplasmic reticulum membrane"/>
    <property type="evidence" value="ECO:0007669"/>
    <property type="project" value="UniProtKB-SubCell"/>
</dbReference>
<feature type="transmembrane region" description="Helical" evidence="14">
    <location>
        <begin position="12"/>
        <end position="32"/>
    </location>
</feature>
<evidence type="ECO:0000256" key="5">
    <source>
        <dbReference type="ARBA" id="ARBA00022516"/>
    </source>
</evidence>
<keyword evidence="10 14" id="KW-0472">Membrane</keyword>
<dbReference type="GO" id="GO:0042761">
    <property type="term" value="P:very long-chain fatty acid biosynthetic process"/>
    <property type="evidence" value="ECO:0007669"/>
    <property type="project" value="TreeGrafter"/>
</dbReference>
<protein>
    <recommendedName>
        <fullName evidence="4 14">Very-long-chain (3R)-3-hydroxyacyl-CoA dehydratase</fullName>
        <ecNumber evidence="4 14">4.2.1.134</ecNumber>
    </recommendedName>
</protein>
<evidence type="ECO:0000256" key="3">
    <source>
        <dbReference type="ARBA" id="ARBA00007811"/>
    </source>
</evidence>
<dbReference type="PANTHER" id="PTHR11035:SF3">
    <property type="entry name" value="VERY-LONG-CHAIN (3R)-3-HYDROXYACYL-COA DEHYDRATASE"/>
    <property type="match status" value="1"/>
</dbReference>
<name>A0A9P5LKB0_9HYPO</name>
<comment type="caution">
    <text evidence="14">Lacks conserved residue(s) required for the propagation of feature annotation.</text>
</comment>
<dbReference type="Proteomes" id="UP000722485">
    <property type="component" value="Unassembled WGS sequence"/>
</dbReference>
<comment type="caution">
    <text evidence="15">The sequence shown here is derived from an EMBL/GenBank/DDBJ whole genome shotgun (WGS) entry which is preliminary data.</text>
</comment>
<keyword evidence="9 14" id="KW-0443">Lipid metabolism</keyword>
<evidence type="ECO:0000313" key="15">
    <source>
        <dbReference type="EMBL" id="KAF7556694.1"/>
    </source>
</evidence>
<evidence type="ECO:0000256" key="9">
    <source>
        <dbReference type="ARBA" id="ARBA00023098"/>
    </source>
</evidence>
<evidence type="ECO:0000256" key="2">
    <source>
        <dbReference type="ARBA" id="ARBA00005194"/>
    </source>
</evidence>
<sequence>MAPTKPSASSPAATYLAGYNILTAALRVFILLRTIQLWSSSGNAAVWNELHVFARWTETCTAIEIIHAATGLVRASPATTALQVAGRNTIVWAIARNYPEVAAGEWAYANMLATWNAADVVRYSYFAVERATGSVPDALLWLRYNMFIVLYPIGIFSEAWLVYKVIVPSQARNAAYQYLLWFGLAIYVPAFYILYGHMLAQRKKSSQKITRKSE</sequence>
<gene>
    <name evidence="15" type="ORF">G7Z17_g1194</name>
</gene>
<proteinExistence type="inferred from homology"/>
<keyword evidence="7 14" id="KW-0276">Fatty acid metabolism</keyword>
<comment type="function">
    <text evidence="14">Catalyzes the third of the four reactions of the long-chain fatty acids elongation cycle. This endoplasmic reticulum-bound enzymatic process, allows the addition of two carbons to the chain of long- and very long-chain fatty acids/VLCFAs per cycle. This enzyme catalyzes the dehydration of the 3-hydroxyacyl-CoA intermediate into trans-2,3-enoyl-CoA, within each cycle of fatty acid elongation. Thereby, it participates to the production of VLCFAs of different chain lengths that are involved in multiple biological processes as precursors of membrane lipids and lipid mediators.</text>
</comment>
<evidence type="ECO:0000256" key="4">
    <source>
        <dbReference type="ARBA" id="ARBA00013122"/>
    </source>
</evidence>
<evidence type="ECO:0000256" key="13">
    <source>
        <dbReference type="ARBA" id="ARBA00036671"/>
    </source>
</evidence>
<dbReference type="GO" id="GO:0030497">
    <property type="term" value="P:fatty acid elongation"/>
    <property type="evidence" value="ECO:0007669"/>
    <property type="project" value="TreeGrafter"/>
</dbReference>
<keyword evidence="5 14" id="KW-0444">Lipid biosynthesis</keyword>
<keyword evidence="16" id="KW-1185">Reference proteome</keyword>
<keyword evidence="14" id="KW-0256">Endoplasmic reticulum</keyword>
<evidence type="ECO:0000256" key="8">
    <source>
        <dbReference type="ARBA" id="ARBA00022989"/>
    </source>
</evidence>
<dbReference type="OrthoDB" id="46988at2759"/>
<dbReference type="AlphaFoldDB" id="A0A9P5LKB0"/>
<keyword evidence="11 14" id="KW-0275">Fatty acid biosynthesis</keyword>
<evidence type="ECO:0000256" key="6">
    <source>
        <dbReference type="ARBA" id="ARBA00022692"/>
    </source>
</evidence>
<evidence type="ECO:0000256" key="11">
    <source>
        <dbReference type="ARBA" id="ARBA00023160"/>
    </source>
</evidence>
<dbReference type="Pfam" id="PF04387">
    <property type="entry name" value="PTPLA"/>
    <property type="match status" value="1"/>
</dbReference>
<comment type="subcellular location">
    <subcellularLocation>
        <location evidence="14">Endoplasmic reticulum membrane</location>
        <topology evidence="14">Multi-pass membrane protein</topology>
    </subcellularLocation>
    <subcellularLocation>
        <location evidence="1">Membrane</location>
        <topology evidence="1">Multi-pass membrane protein</topology>
    </subcellularLocation>
</comment>
<dbReference type="EMBL" id="JAANBB010000010">
    <property type="protein sequence ID" value="KAF7556694.1"/>
    <property type="molecule type" value="Genomic_DNA"/>
</dbReference>